<organism evidence="3 4">
    <name type="scientific">Lasallia pustulata</name>
    <dbReference type="NCBI Taxonomy" id="136370"/>
    <lineage>
        <taxon>Eukaryota</taxon>
        <taxon>Fungi</taxon>
        <taxon>Dikarya</taxon>
        <taxon>Ascomycota</taxon>
        <taxon>Pezizomycotina</taxon>
        <taxon>Lecanoromycetes</taxon>
        <taxon>OSLEUM clade</taxon>
        <taxon>Umbilicariomycetidae</taxon>
        <taxon>Umbilicariales</taxon>
        <taxon>Umbilicariaceae</taxon>
        <taxon>Lasallia</taxon>
    </lineage>
</organism>
<dbReference type="GO" id="GO:0005762">
    <property type="term" value="C:mitochondrial large ribosomal subunit"/>
    <property type="evidence" value="ECO:0007669"/>
    <property type="project" value="InterPro"/>
</dbReference>
<keyword evidence="4" id="KW-1185">Reference proteome</keyword>
<dbReference type="SUPFAM" id="SSF69065">
    <property type="entry name" value="RNase III domain-like"/>
    <property type="match status" value="1"/>
</dbReference>
<evidence type="ECO:0000259" key="1">
    <source>
        <dbReference type="Pfam" id="PF14622"/>
    </source>
</evidence>
<name>A0A1W5D3Z6_9LECA</name>
<protein>
    <submittedName>
        <fullName evidence="3">Ribonuclease III domain</fullName>
    </submittedName>
    <submittedName>
        <fullName evidence="2">Rnase iii domain</fullName>
    </submittedName>
</protein>
<reference evidence="4" key="2">
    <citation type="submission" date="2017-03" db="EMBL/GenBank/DDBJ databases">
        <authorList>
            <person name="Sharma R."/>
            <person name="Thines M."/>
        </authorList>
    </citation>
    <scope>NUCLEOTIDE SEQUENCE [LARGE SCALE GENOMIC DNA]</scope>
</reference>
<dbReference type="Gene3D" id="1.10.1520.10">
    <property type="entry name" value="Ribonuclease III domain"/>
    <property type="match status" value="1"/>
</dbReference>
<dbReference type="InterPro" id="IPR040030">
    <property type="entry name" value="Ribosomal_mL57"/>
</dbReference>
<reference evidence="2 5" key="3">
    <citation type="submission" date="2019-09" db="EMBL/GenBank/DDBJ databases">
        <title>The hologenome of the rock-dwelling lichen Lasallia pustulata.</title>
        <authorList>
            <person name="Greshake Tzovaras B."/>
            <person name="Segers F."/>
            <person name="Bicker A."/>
            <person name="Dal Grande F."/>
            <person name="Otte J."/>
            <person name="Hankeln T."/>
            <person name="Schmitt I."/>
            <person name="Ebersberger I."/>
        </authorList>
    </citation>
    <scope>NUCLEOTIDE SEQUENCE [LARGE SCALE GENOMIC DNA]</scope>
    <source>
        <strain evidence="2">A1-1</strain>
    </source>
</reference>
<evidence type="ECO:0000313" key="2">
    <source>
        <dbReference type="EMBL" id="KAA6413082.1"/>
    </source>
</evidence>
<dbReference type="Proteomes" id="UP000192927">
    <property type="component" value="Unassembled WGS sequence"/>
</dbReference>
<dbReference type="InterPro" id="IPR000999">
    <property type="entry name" value="RNase_III_dom"/>
</dbReference>
<dbReference type="PANTHER" id="PTHR28160">
    <property type="entry name" value="54S RIBOSOMAL PROTEIN L15, MITOCHONDRIAL"/>
    <property type="match status" value="1"/>
</dbReference>
<evidence type="ECO:0000313" key="4">
    <source>
        <dbReference type="Proteomes" id="UP000192927"/>
    </source>
</evidence>
<dbReference type="GO" id="GO:0003735">
    <property type="term" value="F:structural constituent of ribosome"/>
    <property type="evidence" value="ECO:0007669"/>
    <property type="project" value="InterPro"/>
</dbReference>
<dbReference type="EMBL" id="VXIT01000004">
    <property type="protein sequence ID" value="KAA6413082.1"/>
    <property type="molecule type" value="Genomic_DNA"/>
</dbReference>
<feature type="domain" description="RNase III" evidence="1">
    <location>
        <begin position="43"/>
        <end position="191"/>
    </location>
</feature>
<accession>A0A1W5D3Z6</accession>
<dbReference type="GO" id="GO:0004525">
    <property type="term" value="F:ribonuclease III activity"/>
    <property type="evidence" value="ECO:0007669"/>
    <property type="project" value="InterPro"/>
</dbReference>
<dbReference type="Proteomes" id="UP000324767">
    <property type="component" value="Unassembled WGS sequence"/>
</dbReference>
<dbReference type="OrthoDB" id="2281895at2759"/>
<dbReference type="PANTHER" id="PTHR28160:SF1">
    <property type="entry name" value="LARGE RIBOSOMAL SUBUNIT PROTEIN ML57"/>
    <property type="match status" value="1"/>
</dbReference>
<evidence type="ECO:0000313" key="3">
    <source>
        <dbReference type="EMBL" id="SLM37857.1"/>
    </source>
</evidence>
<dbReference type="EMBL" id="FWEW01001957">
    <property type="protein sequence ID" value="SLM37857.1"/>
    <property type="molecule type" value="Genomic_DNA"/>
</dbReference>
<dbReference type="AlphaFoldDB" id="A0A1W5D3Z6"/>
<evidence type="ECO:0000313" key="5">
    <source>
        <dbReference type="Proteomes" id="UP000324767"/>
    </source>
</evidence>
<dbReference type="FunFam" id="1.10.1520.10:FF:000018">
    <property type="entry name" value="RNase III domain protein"/>
    <property type="match status" value="1"/>
</dbReference>
<dbReference type="InterPro" id="IPR036389">
    <property type="entry name" value="RNase_III_sf"/>
</dbReference>
<dbReference type="Pfam" id="PF14622">
    <property type="entry name" value="Ribonucleas_3_3"/>
    <property type="match status" value="1"/>
</dbReference>
<reference evidence="3" key="1">
    <citation type="submission" date="2017-03" db="EMBL/GenBank/DDBJ databases">
        <authorList>
            <person name="Afonso C.L."/>
            <person name="Miller P.J."/>
            <person name="Scott M.A."/>
            <person name="Spackman E."/>
            <person name="Goraichik I."/>
            <person name="Dimitrov K.M."/>
            <person name="Suarez D.L."/>
            <person name="Swayne D.E."/>
        </authorList>
    </citation>
    <scope>NUCLEOTIDE SEQUENCE [LARGE SCALE GENOMIC DNA]</scope>
</reference>
<sequence length="195" mass="21659">MVAPFRSRPRPLHNTFYVNEDPRLLDQVYIKVLGSGGQRVLTEEVKWLAVTHKSFDHGRRGYNDRLAFLGKRIVDLQTSLAMVHSASSHPLVAAPDPYGRTPFQHPALEGLEVLSSEAKLDMTDRRRLAQIAEGYGLADVIRWKPRQAANLEGSGIQLVLMQALYAIVGAVALQKGGEAANRVTRKRILNHMGLS</sequence>
<dbReference type="GO" id="GO:0032543">
    <property type="term" value="P:mitochondrial translation"/>
    <property type="evidence" value="ECO:0007669"/>
    <property type="project" value="InterPro"/>
</dbReference>
<gene>
    <name evidence="2" type="ORF">FRX48_02826</name>
</gene>
<proteinExistence type="predicted"/>
<dbReference type="GO" id="GO:0006396">
    <property type="term" value="P:RNA processing"/>
    <property type="evidence" value="ECO:0007669"/>
    <property type="project" value="InterPro"/>
</dbReference>